<keyword evidence="2" id="KW-0812">Transmembrane</keyword>
<keyword evidence="5" id="KW-1185">Reference proteome</keyword>
<reference evidence="3 5" key="2">
    <citation type="journal article" date="2013" name="Nature">
        <title>Insights into bilaterian evolution from three spiralian genomes.</title>
        <authorList>
            <person name="Simakov O."/>
            <person name="Marletaz F."/>
            <person name="Cho S.J."/>
            <person name="Edsinger-Gonzales E."/>
            <person name="Havlak P."/>
            <person name="Hellsten U."/>
            <person name="Kuo D.H."/>
            <person name="Larsson T."/>
            <person name="Lv J."/>
            <person name="Arendt D."/>
            <person name="Savage R."/>
            <person name="Osoegawa K."/>
            <person name="de Jong P."/>
            <person name="Grimwood J."/>
            <person name="Chapman J.A."/>
            <person name="Shapiro H."/>
            <person name="Aerts A."/>
            <person name="Otillar R.P."/>
            <person name="Terry A.Y."/>
            <person name="Boore J.L."/>
            <person name="Grigoriev I.V."/>
            <person name="Lindberg D.R."/>
            <person name="Seaver E.C."/>
            <person name="Weisblat D.A."/>
            <person name="Putnam N.H."/>
            <person name="Rokhsar D.S."/>
        </authorList>
    </citation>
    <scope>NUCLEOTIDE SEQUENCE</scope>
    <source>
        <strain evidence="3 5">I ESC-2004</strain>
    </source>
</reference>
<keyword evidence="2" id="KW-1133">Transmembrane helix</keyword>
<feature type="compositionally biased region" description="Basic and acidic residues" evidence="1">
    <location>
        <begin position="984"/>
        <end position="1005"/>
    </location>
</feature>
<proteinExistence type="predicted"/>
<sequence length="1048" mass="115057">MTEMRLVKVACNHDVMSIDVENVGKKNPDQDKDHLVMGLQYEQITEAPAPSRLQPAVMPVMKSSGKVAYPYDPDKEFPPQDADSGWMAAYGGSGVLLLTMAVLILLFIALIALVYGFFLYCGGRRNEQQHHHLLQSPVHGVTYGGHPGPGPGVVYVGQKRGPAVHTHQRAQHSTLKQETKHVRHGTTDPTYAPSRDHPDATSCLDDTGWSETEFDSSTYYEEPVSTTGPPSAPNDAEKSNSVEKSKPRMGCSSFIRDKSPDTRTSPGMINEAGEPIYDNIYSFNPGERGQNMHSSPKVPPSINGRESGQSIQHLGHTSHSPGRRASGQNMHSSPKVPPSINGRESGQSIQHLGHTSHSPGRRASGQNMYSSSMRLGSVSMGPPGNQNNGSSEHLRTLKQSSCNSLGRATDGSAPGQAMEHPPPPQPSQKNSKESLGEPSRSHVDLLEHQKTAENVHPKSSKLSFGTDTELNRSTTLSLGSAGHSNQALVNLPSDQQRHDLANPRSFYKPSPPPQSLPYCTSPTQPRSPTKSPSRAPIMNTSPTRPRSPTKSPSRAPIMNSIGVSASTATTKSMPHALPNMFATARANERNHDIKVKSEWLNLERSGLKLAGRNADYQSMAQHTTQPLVPTIAQMNNSPSISRGSNRAGLYSSKATKSENLEFNIIWPRDILGSELEEEGKDSVNYVRNLITTSAGNVDYMRSEPPISEAAPKVKGHRTIVVRKGKEASDSEDTGTSTDTLTMDVDTQCENALRAAGINFDITDSESESTDDITTENSVVEMLKNKTCTHNRTKDKKQHHHHGSTEKQHHHHGHHHHHVSAEKKDRVLARRQQLLLKSKELFNKHKMTRKHPVSSQTGPSLDQLIKCIDGIGCQTGASLDECSDFGVPKITEDPLASTKPEDEVIPEEKRATISLSENLVPENRRVSMASHTHRIDDWVSKPREVRVIPQAPPQSQDGKFLSPWRSEQEDGKVDNSIDATAQKSQENRVLEIHIRRQRKASDKSGATEEDIEETRRVTNQLPRHQSITGRLAGGHIDLPDTNIFEIPDE</sequence>
<evidence type="ECO:0000256" key="2">
    <source>
        <dbReference type="SAM" id="Phobius"/>
    </source>
</evidence>
<name>R7VBQ4_CAPTE</name>
<protein>
    <submittedName>
        <fullName evidence="3 4">Uncharacterized protein</fullName>
    </submittedName>
</protein>
<feature type="compositionally biased region" description="Basic and acidic residues" evidence="1">
    <location>
        <begin position="430"/>
        <end position="441"/>
    </location>
</feature>
<feature type="compositionally biased region" description="Polar residues" evidence="1">
    <location>
        <begin position="215"/>
        <end position="229"/>
    </location>
</feature>
<accession>R7VBQ4</accession>
<feature type="compositionally biased region" description="Low complexity" evidence="1">
    <location>
        <begin position="540"/>
        <end position="554"/>
    </location>
</feature>
<feature type="region of interest" description="Disordered" evidence="1">
    <location>
        <begin position="142"/>
        <end position="441"/>
    </location>
</feature>
<feature type="compositionally biased region" description="Basic and acidic residues" evidence="1">
    <location>
        <begin position="235"/>
        <end position="246"/>
    </location>
</feature>
<feature type="compositionally biased region" description="Basic and acidic residues" evidence="1">
    <location>
        <begin position="965"/>
        <end position="974"/>
    </location>
</feature>
<feature type="compositionally biased region" description="Polar residues" evidence="1">
    <location>
        <begin position="1016"/>
        <end position="1027"/>
    </location>
</feature>
<evidence type="ECO:0000313" key="4">
    <source>
        <dbReference type="EnsemblMetazoa" id="CapteP190306"/>
    </source>
</evidence>
<feature type="region of interest" description="Disordered" evidence="1">
    <location>
        <begin position="947"/>
        <end position="1048"/>
    </location>
</feature>
<feature type="compositionally biased region" description="Polar residues" evidence="1">
    <location>
        <begin position="517"/>
        <end position="532"/>
    </location>
</feature>
<dbReference type="EMBL" id="AMQN01000748">
    <property type="status" value="NOT_ANNOTATED_CDS"/>
    <property type="molecule type" value="Genomic_DNA"/>
</dbReference>
<feature type="compositionally biased region" description="Polar residues" evidence="1">
    <location>
        <begin position="384"/>
        <end position="406"/>
    </location>
</feature>
<feature type="compositionally biased region" description="Polar residues" evidence="1">
    <location>
        <begin position="342"/>
        <end position="374"/>
    </location>
</feature>
<gene>
    <name evidence="3" type="ORF">CAPTEDRAFT_190306</name>
</gene>
<dbReference type="EnsemblMetazoa" id="CapteT190306">
    <property type="protein sequence ID" value="CapteP190306"/>
    <property type="gene ID" value="CapteG190306"/>
</dbReference>
<feature type="transmembrane region" description="Helical" evidence="2">
    <location>
        <begin position="95"/>
        <end position="120"/>
    </location>
</feature>
<organism evidence="3">
    <name type="scientific">Capitella teleta</name>
    <name type="common">Polychaete worm</name>
    <dbReference type="NCBI Taxonomy" id="283909"/>
    <lineage>
        <taxon>Eukaryota</taxon>
        <taxon>Metazoa</taxon>
        <taxon>Spiralia</taxon>
        <taxon>Lophotrochozoa</taxon>
        <taxon>Annelida</taxon>
        <taxon>Polychaeta</taxon>
        <taxon>Sedentaria</taxon>
        <taxon>Scolecida</taxon>
        <taxon>Capitellidae</taxon>
        <taxon>Capitella</taxon>
    </lineage>
</organism>
<dbReference type="OMA" id="WIVTEPR"/>
<evidence type="ECO:0000313" key="5">
    <source>
        <dbReference type="Proteomes" id="UP000014760"/>
    </source>
</evidence>
<evidence type="ECO:0000313" key="3">
    <source>
        <dbReference type="EMBL" id="ELU13721.1"/>
    </source>
</evidence>
<feature type="region of interest" description="Disordered" evidence="1">
    <location>
        <begin position="789"/>
        <end position="824"/>
    </location>
</feature>
<feature type="region of interest" description="Disordered" evidence="1">
    <location>
        <begin position="498"/>
        <end position="558"/>
    </location>
</feature>
<dbReference type="Proteomes" id="UP000014760">
    <property type="component" value="Unassembled WGS sequence"/>
</dbReference>
<dbReference type="AlphaFoldDB" id="R7VBQ4"/>
<evidence type="ECO:0000256" key="1">
    <source>
        <dbReference type="SAM" id="MobiDB-lite"/>
    </source>
</evidence>
<keyword evidence="2" id="KW-0472">Membrane</keyword>
<dbReference type="EMBL" id="AMQN01000747">
    <property type="status" value="NOT_ANNOTATED_CDS"/>
    <property type="molecule type" value="Genomic_DNA"/>
</dbReference>
<dbReference type="EMBL" id="KB295062">
    <property type="protein sequence ID" value="ELU13721.1"/>
    <property type="molecule type" value="Genomic_DNA"/>
</dbReference>
<dbReference type="HOGENOM" id="CLU_291389_0_0_1"/>
<reference evidence="5" key="1">
    <citation type="submission" date="2012-12" db="EMBL/GenBank/DDBJ databases">
        <authorList>
            <person name="Hellsten U."/>
            <person name="Grimwood J."/>
            <person name="Chapman J.A."/>
            <person name="Shapiro H."/>
            <person name="Aerts A."/>
            <person name="Otillar R.P."/>
            <person name="Terry A.Y."/>
            <person name="Boore J.L."/>
            <person name="Simakov O."/>
            <person name="Marletaz F."/>
            <person name="Cho S.-J."/>
            <person name="Edsinger-Gonzales E."/>
            <person name="Havlak P."/>
            <person name="Kuo D.-H."/>
            <person name="Larsson T."/>
            <person name="Lv J."/>
            <person name="Arendt D."/>
            <person name="Savage R."/>
            <person name="Osoegawa K."/>
            <person name="de Jong P."/>
            <person name="Lindberg D.R."/>
            <person name="Seaver E.C."/>
            <person name="Weisblat D.A."/>
            <person name="Putnam N.H."/>
            <person name="Grigoriev I.V."/>
            <person name="Rokhsar D.S."/>
        </authorList>
    </citation>
    <scope>NUCLEOTIDE SEQUENCE</scope>
    <source>
        <strain evidence="5">I ESC-2004</strain>
    </source>
</reference>
<reference evidence="4" key="3">
    <citation type="submission" date="2015-06" db="UniProtKB">
        <authorList>
            <consortium name="EnsemblMetazoa"/>
        </authorList>
    </citation>
    <scope>IDENTIFICATION</scope>
</reference>
<feature type="compositionally biased region" description="Basic residues" evidence="1">
    <location>
        <begin position="789"/>
        <end position="817"/>
    </location>
</feature>
<feature type="compositionally biased region" description="Polar residues" evidence="1">
    <location>
        <begin position="304"/>
        <end position="332"/>
    </location>
</feature>